<sequence length="155" mass="17064">MNTSTITITSSDDPSTTHSNHQSQPQSSVLILRAHPLINNPSQVRQTRVQWSENVIDNEGLGRKKSKVCCIYKKPRAFDESSDESDNSSDSDCCQHSSNSQPHPSNKSIPNNPSHSHSAEHRSSVRSSPPTAVNAYEAEPINSKGIFTFTFIIDS</sequence>
<dbReference type="InterPro" id="IPR011107">
    <property type="entry name" value="PPI_Ypi1"/>
</dbReference>
<feature type="region of interest" description="Disordered" evidence="3">
    <location>
        <begin position="1"/>
        <end position="27"/>
    </location>
</feature>
<dbReference type="STRING" id="747676.F4SC53"/>
<dbReference type="PANTHER" id="PTHR20835">
    <property type="entry name" value="E3 UBIQUITIN-PROTEIN LIGASE PPP1R11-RELATED"/>
    <property type="match status" value="1"/>
</dbReference>
<dbReference type="RefSeq" id="XP_007418965.1">
    <property type="nucleotide sequence ID" value="XM_007418903.1"/>
</dbReference>
<dbReference type="Proteomes" id="UP000001072">
    <property type="component" value="Unassembled WGS sequence"/>
</dbReference>
<feature type="compositionally biased region" description="Polar residues" evidence="3">
    <location>
        <begin position="102"/>
        <end position="116"/>
    </location>
</feature>
<dbReference type="OrthoDB" id="307488at2759"/>
<evidence type="ECO:0000256" key="2">
    <source>
        <dbReference type="RuleBase" id="RU367162"/>
    </source>
</evidence>
<dbReference type="GO" id="GO:0008157">
    <property type="term" value="F:protein phosphatase 1 binding"/>
    <property type="evidence" value="ECO:0007669"/>
    <property type="project" value="TreeGrafter"/>
</dbReference>
<dbReference type="GeneID" id="18931321"/>
<dbReference type="EMBL" id="GL883200">
    <property type="protein sequence ID" value="EGF97777.1"/>
    <property type="molecule type" value="Genomic_DNA"/>
</dbReference>
<keyword evidence="5" id="KW-1185">Reference proteome</keyword>
<feature type="compositionally biased region" description="Low complexity" evidence="3">
    <location>
        <begin position="90"/>
        <end position="101"/>
    </location>
</feature>
<reference evidence="5" key="1">
    <citation type="journal article" date="2011" name="Proc. Natl. Acad. Sci. U.S.A.">
        <title>Obligate biotrophy features unraveled by the genomic analysis of rust fungi.</title>
        <authorList>
            <person name="Duplessis S."/>
            <person name="Cuomo C.A."/>
            <person name="Lin Y.-C."/>
            <person name="Aerts A."/>
            <person name="Tisserant E."/>
            <person name="Veneault-Fourrey C."/>
            <person name="Joly D.L."/>
            <person name="Hacquard S."/>
            <person name="Amselem J."/>
            <person name="Cantarel B.L."/>
            <person name="Chiu R."/>
            <person name="Coutinho P.M."/>
            <person name="Feau N."/>
            <person name="Field M."/>
            <person name="Frey P."/>
            <person name="Gelhaye E."/>
            <person name="Goldberg J."/>
            <person name="Grabherr M.G."/>
            <person name="Kodira C.D."/>
            <person name="Kohler A."/>
            <person name="Kuees U."/>
            <person name="Lindquist E.A."/>
            <person name="Lucas S.M."/>
            <person name="Mago R."/>
            <person name="Mauceli E."/>
            <person name="Morin E."/>
            <person name="Murat C."/>
            <person name="Pangilinan J.L."/>
            <person name="Park R."/>
            <person name="Pearson M."/>
            <person name="Quesneville H."/>
            <person name="Rouhier N."/>
            <person name="Sakthikumar S."/>
            <person name="Salamov A.A."/>
            <person name="Schmutz J."/>
            <person name="Selles B."/>
            <person name="Shapiro H."/>
            <person name="Tanguay P."/>
            <person name="Tuskan G.A."/>
            <person name="Henrissat B."/>
            <person name="Van de Peer Y."/>
            <person name="Rouze P."/>
            <person name="Ellis J.G."/>
            <person name="Dodds P.N."/>
            <person name="Schein J.E."/>
            <person name="Zhong S."/>
            <person name="Hamelin R.C."/>
            <person name="Grigoriev I.V."/>
            <person name="Szabo L.J."/>
            <person name="Martin F."/>
        </authorList>
    </citation>
    <scope>NUCLEOTIDE SEQUENCE [LARGE SCALE GENOMIC DNA]</scope>
    <source>
        <strain evidence="5">98AG31 / pathotype 3-4-7</strain>
    </source>
</reference>
<gene>
    <name evidence="4" type="ORF">MELLADRAFT_69780</name>
</gene>
<dbReference type="InParanoid" id="F4SC53"/>
<evidence type="ECO:0000313" key="5">
    <source>
        <dbReference type="Proteomes" id="UP000001072"/>
    </source>
</evidence>
<name>F4SC53_MELLP</name>
<evidence type="ECO:0000256" key="3">
    <source>
        <dbReference type="SAM" id="MobiDB-lite"/>
    </source>
</evidence>
<comment type="function">
    <text evidence="2">Regulator of type 1 phosphatases which maintains protein phosphatase activity under strict control.</text>
</comment>
<organism evidence="5">
    <name type="scientific">Melampsora larici-populina (strain 98AG31 / pathotype 3-4-7)</name>
    <name type="common">Poplar leaf rust fungus</name>
    <dbReference type="NCBI Taxonomy" id="747676"/>
    <lineage>
        <taxon>Eukaryota</taxon>
        <taxon>Fungi</taxon>
        <taxon>Dikarya</taxon>
        <taxon>Basidiomycota</taxon>
        <taxon>Pucciniomycotina</taxon>
        <taxon>Pucciniomycetes</taxon>
        <taxon>Pucciniales</taxon>
        <taxon>Melampsoraceae</taxon>
        <taxon>Melampsora</taxon>
    </lineage>
</organism>
<dbReference type="VEuPathDB" id="FungiDB:MELLADRAFT_69780"/>
<keyword evidence="2" id="KW-0539">Nucleus</keyword>
<proteinExistence type="inferred from homology"/>
<dbReference type="GO" id="GO:0005634">
    <property type="term" value="C:nucleus"/>
    <property type="evidence" value="ECO:0007669"/>
    <property type="project" value="UniProtKB-SubCell"/>
</dbReference>
<feature type="compositionally biased region" description="Low complexity" evidence="3">
    <location>
        <begin position="1"/>
        <end position="21"/>
    </location>
</feature>
<dbReference type="HOGENOM" id="CLU_098333_0_2_1"/>
<comment type="similarity">
    <text evidence="1 2">Belongs to the YPI1 family.</text>
</comment>
<feature type="compositionally biased region" description="Acidic residues" evidence="3">
    <location>
        <begin position="80"/>
        <end position="89"/>
    </location>
</feature>
<dbReference type="FunCoup" id="F4SC53">
    <property type="interactions" value="139"/>
</dbReference>
<dbReference type="Pfam" id="PF07491">
    <property type="entry name" value="PPI_Ypi1"/>
    <property type="match status" value="1"/>
</dbReference>
<protein>
    <recommendedName>
        <fullName evidence="2">Type 1 phosphatases regulator</fullName>
    </recommendedName>
</protein>
<feature type="region of interest" description="Disordered" evidence="3">
    <location>
        <begin position="78"/>
        <end position="137"/>
    </location>
</feature>
<evidence type="ECO:0000256" key="1">
    <source>
        <dbReference type="ARBA" id="ARBA00005605"/>
    </source>
</evidence>
<dbReference type="KEGG" id="mlr:MELLADRAFT_69780"/>
<dbReference type="AlphaFoldDB" id="F4SC53"/>
<evidence type="ECO:0000313" key="4">
    <source>
        <dbReference type="EMBL" id="EGF97777.1"/>
    </source>
</evidence>
<dbReference type="eggNOG" id="KOG4102">
    <property type="taxonomic scope" value="Eukaryota"/>
</dbReference>
<comment type="subcellular location">
    <subcellularLocation>
        <location evidence="2">Nucleus</location>
    </subcellularLocation>
</comment>
<accession>F4SC53</accession>
<dbReference type="GO" id="GO:0004865">
    <property type="term" value="F:protein serine/threonine phosphatase inhibitor activity"/>
    <property type="evidence" value="ECO:0007669"/>
    <property type="project" value="UniProtKB-UniRule"/>
</dbReference>
<dbReference type="PANTHER" id="PTHR20835:SF0">
    <property type="entry name" value="E3 UBIQUITIN-PROTEIN LIGASE PPP1R11"/>
    <property type="match status" value="1"/>
</dbReference>